<dbReference type="AlphaFoldDB" id="A0A517PI37"/>
<gene>
    <name evidence="3" type="ORF">HG66A1_08080</name>
</gene>
<dbReference type="OrthoDB" id="286727at2"/>
<sequence length="145" mass="15191" precursor="true">MKSTGKPTWFLLLCALCLPLVGCGGAPTDQPDLGTVTGTITMNGEPLTDVMVVFSPENGRSSMGVTDAEGNYELEYVGDTKGAKIGQHKVSITTAQTDSASEESGGEESGAPAKETIPPMYNSQTTLTEEVKPGENIINFTLSTE</sequence>
<name>A0A517PI37_9PLAN</name>
<accession>A0A517PI37</accession>
<dbReference type="InterPro" id="IPR013783">
    <property type="entry name" value="Ig-like_fold"/>
</dbReference>
<evidence type="ECO:0008006" key="5">
    <source>
        <dbReference type="Google" id="ProtNLM"/>
    </source>
</evidence>
<dbReference type="EMBL" id="CP036266">
    <property type="protein sequence ID" value="QDT19044.1"/>
    <property type="molecule type" value="Genomic_DNA"/>
</dbReference>
<protein>
    <recommendedName>
        <fullName evidence="5">Carboxypeptidase regulatory-like domain-containing protein</fullName>
    </recommendedName>
</protein>
<evidence type="ECO:0000256" key="2">
    <source>
        <dbReference type="SAM" id="SignalP"/>
    </source>
</evidence>
<dbReference type="Gene3D" id="2.60.40.10">
    <property type="entry name" value="Immunoglobulins"/>
    <property type="match status" value="1"/>
</dbReference>
<evidence type="ECO:0000313" key="4">
    <source>
        <dbReference type="Proteomes" id="UP000320421"/>
    </source>
</evidence>
<evidence type="ECO:0000256" key="1">
    <source>
        <dbReference type="SAM" id="MobiDB-lite"/>
    </source>
</evidence>
<dbReference type="InterPro" id="IPR008969">
    <property type="entry name" value="CarboxyPept-like_regulatory"/>
</dbReference>
<keyword evidence="2" id="KW-0732">Signal</keyword>
<proteinExistence type="predicted"/>
<feature type="chain" id="PRO_5021917575" description="Carboxypeptidase regulatory-like domain-containing protein" evidence="2">
    <location>
        <begin position="27"/>
        <end position="145"/>
    </location>
</feature>
<evidence type="ECO:0000313" key="3">
    <source>
        <dbReference type="EMBL" id="QDT19044.1"/>
    </source>
</evidence>
<keyword evidence="4" id="KW-1185">Reference proteome</keyword>
<organism evidence="3 4">
    <name type="scientific">Gimesia chilikensis</name>
    <dbReference type="NCBI Taxonomy" id="2605989"/>
    <lineage>
        <taxon>Bacteria</taxon>
        <taxon>Pseudomonadati</taxon>
        <taxon>Planctomycetota</taxon>
        <taxon>Planctomycetia</taxon>
        <taxon>Planctomycetales</taxon>
        <taxon>Planctomycetaceae</taxon>
        <taxon>Gimesia</taxon>
    </lineage>
</organism>
<dbReference type="RefSeq" id="WP_145180949.1">
    <property type="nucleotide sequence ID" value="NZ_CP036266.1"/>
</dbReference>
<dbReference type="SUPFAM" id="SSF49464">
    <property type="entry name" value="Carboxypeptidase regulatory domain-like"/>
    <property type="match status" value="1"/>
</dbReference>
<dbReference type="Proteomes" id="UP000320421">
    <property type="component" value="Chromosome"/>
</dbReference>
<feature type="region of interest" description="Disordered" evidence="1">
    <location>
        <begin position="93"/>
        <end position="145"/>
    </location>
</feature>
<reference evidence="3 4" key="1">
    <citation type="submission" date="2019-02" db="EMBL/GenBank/DDBJ databases">
        <title>Deep-cultivation of Planctomycetes and their phenomic and genomic characterization uncovers novel biology.</title>
        <authorList>
            <person name="Wiegand S."/>
            <person name="Jogler M."/>
            <person name="Boedeker C."/>
            <person name="Pinto D."/>
            <person name="Vollmers J."/>
            <person name="Rivas-Marin E."/>
            <person name="Kohn T."/>
            <person name="Peeters S.H."/>
            <person name="Heuer A."/>
            <person name="Rast P."/>
            <person name="Oberbeckmann S."/>
            <person name="Bunk B."/>
            <person name="Jeske O."/>
            <person name="Meyerdierks A."/>
            <person name="Storesund J.E."/>
            <person name="Kallscheuer N."/>
            <person name="Luecker S."/>
            <person name="Lage O.M."/>
            <person name="Pohl T."/>
            <person name="Merkel B.J."/>
            <person name="Hornburger P."/>
            <person name="Mueller R.-W."/>
            <person name="Bruemmer F."/>
            <person name="Labrenz M."/>
            <person name="Spormann A.M."/>
            <person name="Op den Camp H."/>
            <person name="Overmann J."/>
            <person name="Amann R."/>
            <person name="Jetten M.S.M."/>
            <person name="Mascher T."/>
            <person name="Medema M.H."/>
            <person name="Devos D.P."/>
            <person name="Kaster A.-K."/>
            <person name="Ovreas L."/>
            <person name="Rohde M."/>
            <person name="Galperin M.Y."/>
            <person name="Jogler C."/>
        </authorList>
    </citation>
    <scope>NUCLEOTIDE SEQUENCE [LARGE SCALE GENOMIC DNA]</scope>
    <source>
        <strain evidence="3 4">HG66A1</strain>
    </source>
</reference>
<feature type="signal peptide" evidence="2">
    <location>
        <begin position="1"/>
        <end position="26"/>
    </location>
</feature>